<comment type="caution">
    <text evidence="1">The sequence shown here is derived from an EMBL/GenBank/DDBJ whole genome shotgun (WGS) entry which is preliminary data.</text>
</comment>
<name>A0ACC1WV02_MELAZ</name>
<accession>A0ACC1WV02</accession>
<evidence type="ECO:0000313" key="1">
    <source>
        <dbReference type="EMBL" id="KAJ4702873.1"/>
    </source>
</evidence>
<dbReference type="EMBL" id="CM051406">
    <property type="protein sequence ID" value="KAJ4702873.1"/>
    <property type="molecule type" value="Genomic_DNA"/>
</dbReference>
<keyword evidence="2" id="KW-1185">Reference proteome</keyword>
<organism evidence="1 2">
    <name type="scientific">Melia azedarach</name>
    <name type="common">Chinaberry tree</name>
    <dbReference type="NCBI Taxonomy" id="155640"/>
    <lineage>
        <taxon>Eukaryota</taxon>
        <taxon>Viridiplantae</taxon>
        <taxon>Streptophyta</taxon>
        <taxon>Embryophyta</taxon>
        <taxon>Tracheophyta</taxon>
        <taxon>Spermatophyta</taxon>
        <taxon>Magnoliopsida</taxon>
        <taxon>eudicotyledons</taxon>
        <taxon>Gunneridae</taxon>
        <taxon>Pentapetalae</taxon>
        <taxon>rosids</taxon>
        <taxon>malvids</taxon>
        <taxon>Sapindales</taxon>
        <taxon>Meliaceae</taxon>
        <taxon>Melia</taxon>
    </lineage>
</organism>
<protein>
    <submittedName>
        <fullName evidence="1">Reticuline oxidase-like protein</fullName>
    </submittedName>
</protein>
<reference evidence="1 2" key="1">
    <citation type="journal article" date="2023" name="Science">
        <title>Complex scaffold remodeling in plant triterpene biosynthesis.</title>
        <authorList>
            <person name="De La Pena R."/>
            <person name="Hodgson H."/>
            <person name="Liu J.C."/>
            <person name="Stephenson M.J."/>
            <person name="Martin A.C."/>
            <person name="Owen C."/>
            <person name="Harkess A."/>
            <person name="Leebens-Mack J."/>
            <person name="Jimenez L.E."/>
            <person name="Osbourn A."/>
            <person name="Sattely E.S."/>
        </authorList>
    </citation>
    <scope>NUCLEOTIDE SEQUENCE [LARGE SCALE GENOMIC DNA]</scope>
    <source>
        <strain evidence="2">cv. JPN11</strain>
        <tissue evidence="1">Leaf</tissue>
    </source>
</reference>
<proteinExistence type="predicted"/>
<sequence length="476" mass="54864">MEILRLKKFSLLSILLLLSITSWRVTATSDNLHGDFLQCLLSYSQPSHPISQAIFTPKNSSYSSVLQAYIRNLRFNTTSTPKPLLIITALHESHIQTAIICARKHGLQMKIRSGGHNYEGISYVSEVPFFVLDMFNLRFIDVDIKNETAWVRLEQPWENFTIAFLKKAKLMASQLGFVLQWALVVTLVFNLVRVPETVTVFRVRRTLEENATEIVDQWQHVVERLPQELFIRLGLDVVNSTQTGKKTVRATFISLFLGDSHKLLSIMNESLPKLGLVQSDCIETSWVQSVLFWTHFPVGTPEEILLDRTPQSLTFYKIKSDYVKKPIPKDGLDFIWKRMIELERPTMAFNPYGGRMAEIPSTAVPFPHRAGNIWKIQYSADWNEPGDDAANRYINATRKLYNYMTPFVSKNPREAFFNYIDLDLGINHNGKDSYVEGKAYGIKYFLGNFNRLVKIKTEVDPENFFRNEQSIPVIFY</sequence>
<dbReference type="Proteomes" id="UP001164539">
    <property type="component" value="Chromosome 13"/>
</dbReference>
<gene>
    <name evidence="1" type="ORF">OWV82_022856</name>
</gene>
<evidence type="ECO:0000313" key="2">
    <source>
        <dbReference type="Proteomes" id="UP001164539"/>
    </source>
</evidence>